<keyword evidence="8" id="KW-0032">Aminotransferase</keyword>
<reference evidence="8 9" key="1">
    <citation type="submission" date="2020-08" db="EMBL/GenBank/DDBJ databases">
        <title>A Genomic Blueprint of the Chicken Gut Microbiome.</title>
        <authorList>
            <person name="Gilroy R."/>
            <person name="Ravi A."/>
            <person name="Getino M."/>
            <person name="Pursley I."/>
            <person name="Horton D.L."/>
            <person name="Alikhan N.-F."/>
            <person name="Baker D."/>
            <person name="Gharbi K."/>
            <person name="Hall N."/>
            <person name="Watson M."/>
            <person name="Adriaenssens E.M."/>
            <person name="Foster-Nyarko E."/>
            <person name="Jarju S."/>
            <person name="Secka A."/>
            <person name="Antonio M."/>
            <person name="Oren A."/>
            <person name="Chaudhuri R."/>
            <person name="La Ragione R.M."/>
            <person name="Hildebrand F."/>
            <person name="Pallen M.J."/>
        </authorList>
    </citation>
    <scope>NUCLEOTIDE SEQUENCE [LARGE SCALE GENOMIC DNA]</scope>
    <source>
        <strain evidence="8 9">Sa2CUA8</strain>
    </source>
</reference>
<feature type="region of interest" description="Disordered" evidence="6">
    <location>
        <begin position="466"/>
        <end position="486"/>
    </location>
</feature>
<dbReference type="InterPro" id="IPR036388">
    <property type="entry name" value="WH-like_DNA-bd_sf"/>
</dbReference>
<dbReference type="Pfam" id="PF00155">
    <property type="entry name" value="Aminotran_1_2"/>
    <property type="match status" value="1"/>
</dbReference>
<evidence type="ECO:0000259" key="7">
    <source>
        <dbReference type="PROSITE" id="PS50949"/>
    </source>
</evidence>
<dbReference type="SUPFAM" id="SSF53383">
    <property type="entry name" value="PLP-dependent transferases"/>
    <property type="match status" value="1"/>
</dbReference>
<dbReference type="GO" id="GO:0008483">
    <property type="term" value="F:transaminase activity"/>
    <property type="evidence" value="ECO:0007669"/>
    <property type="project" value="UniProtKB-KW"/>
</dbReference>
<gene>
    <name evidence="8" type="ORF">H9640_03270</name>
</gene>
<name>A0ABR8UYF5_9CELL</name>
<dbReference type="InterPro" id="IPR004839">
    <property type="entry name" value="Aminotransferase_I/II_large"/>
</dbReference>
<keyword evidence="5" id="KW-0804">Transcription</keyword>
<dbReference type="InterPro" id="IPR000524">
    <property type="entry name" value="Tscrpt_reg_HTH_GntR"/>
</dbReference>
<keyword evidence="2" id="KW-0663">Pyridoxal phosphate</keyword>
<feature type="domain" description="HTH gntR-type" evidence="7">
    <location>
        <begin position="20"/>
        <end position="88"/>
    </location>
</feature>
<dbReference type="Proteomes" id="UP000633601">
    <property type="component" value="Unassembled WGS sequence"/>
</dbReference>
<dbReference type="Gene3D" id="3.40.640.10">
    <property type="entry name" value="Type I PLP-dependent aspartate aminotransferase-like (Major domain)"/>
    <property type="match status" value="1"/>
</dbReference>
<evidence type="ECO:0000256" key="6">
    <source>
        <dbReference type="SAM" id="MobiDB-lite"/>
    </source>
</evidence>
<dbReference type="InterPro" id="IPR015421">
    <property type="entry name" value="PyrdxlP-dep_Trfase_major"/>
</dbReference>
<evidence type="ECO:0000256" key="2">
    <source>
        <dbReference type="ARBA" id="ARBA00022898"/>
    </source>
</evidence>
<evidence type="ECO:0000256" key="3">
    <source>
        <dbReference type="ARBA" id="ARBA00023015"/>
    </source>
</evidence>
<dbReference type="PANTHER" id="PTHR46577:SF1">
    <property type="entry name" value="HTH-TYPE TRANSCRIPTIONAL REGULATORY PROTEIN GABR"/>
    <property type="match status" value="1"/>
</dbReference>
<dbReference type="InterPro" id="IPR051446">
    <property type="entry name" value="HTH_trans_reg/aminotransferase"/>
</dbReference>
<evidence type="ECO:0000256" key="1">
    <source>
        <dbReference type="ARBA" id="ARBA00005384"/>
    </source>
</evidence>
<comment type="caution">
    <text evidence="8">The sequence shown here is derived from an EMBL/GenBank/DDBJ whole genome shotgun (WGS) entry which is preliminary data.</text>
</comment>
<dbReference type="InterPro" id="IPR015424">
    <property type="entry name" value="PyrdxlP-dep_Trfase"/>
</dbReference>
<dbReference type="PANTHER" id="PTHR46577">
    <property type="entry name" value="HTH-TYPE TRANSCRIPTIONAL REGULATORY PROTEIN GABR"/>
    <property type="match status" value="1"/>
</dbReference>
<keyword evidence="4" id="KW-0238">DNA-binding</keyword>
<dbReference type="SMART" id="SM00345">
    <property type="entry name" value="HTH_GNTR"/>
    <property type="match status" value="1"/>
</dbReference>
<protein>
    <submittedName>
        <fullName evidence="8">PLP-dependent aminotransferase family protein</fullName>
    </submittedName>
</protein>
<dbReference type="CDD" id="cd00609">
    <property type="entry name" value="AAT_like"/>
    <property type="match status" value="1"/>
</dbReference>
<dbReference type="EMBL" id="JACSQE010000002">
    <property type="protein sequence ID" value="MBD7997569.1"/>
    <property type="molecule type" value="Genomic_DNA"/>
</dbReference>
<sequence>MTPDWSTSGVDLHLETGAGAGRRARLEGALREAIRAGRLVAGTRLPSTRALATDLGLARGTVTATYDQLVAEGYLEARPGSGTLVAATGAAVAVPGREPASRPGPTLRLVPGSPDVTTFPVAAWSRASRAALAAAPVAAFGYGDPRGLLELRTALAEHLARTRGVLADPARIVVTSGYAQALALVAQALHAAGARRVAMEDPGLGFHREIVRRTGLDVVPLPVDRDGARTDLLGGAGLADVSAVVVTPAHQYPTGATLAPGRRRALLDWARANGALVVEDDYDGEFRYDRQPVGAVQGIGPDEVVYVGSVSKTIGPGVRLGWMVLPERWLDPVVAAKTYADHRTGTVDQLALAHLVASHGYDRHVRAVRARYRRRRDLLVDRLAAAVARGAVEVTGVSAGLHALVGLRGAEADEAAVIRRAAALGLEVTGLGEHRHVPADGEPGIVVGFGTPSEAEYPRALAALSRALSDTGPAGKPRTARPTERR</sequence>
<keyword evidence="3" id="KW-0805">Transcription regulation</keyword>
<organism evidence="8 9">
    <name type="scientific">Oerskovia gallyi</name>
    <dbReference type="NCBI Taxonomy" id="2762226"/>
    <lineage>
        <taxon>Bacteria</taxon>
        <taxon>Bacillati</taxon>
        <taxon>Actinomycetota</taxon>
        <taxon>Actinomycetes</taxon>
        <taxon>Micrococcales</taxon>
        <taxon>Cellulomonadaceae</taxon>
        <taxon>Oerskovia</taxon>
    </lineage>
</organism>
<evidence type="ECO:0000313" key="8">
    <source>
        <dbReference type="EMBL" id="MBD7997569.1"/>
    </source>
</evidence>
<dbReference type="SUPFAM" id="SSF46785">
    <property type="entry name" value="Winged helix' DNA-binding domain"/>
    <property type="match status" value="1"/>
</dbReference>
<dbReference type="Pfam" id="PF00392">
    <property type="entry name" value="GntR"/>
    <property type="match status" value="1"/>
</dbReference>
<accession>A0ABR8UYF5</accession>
<proteinExistence type="inferred from homology"/>
<dbReference type="Gene3D" id="1.10.10.10">
    <property type="entry name" value="Winged helix-like DNA-binding domain superfamily/Winged helix DNA-binding domain"/>
    <property type="match status" value="1"/>
</dbReference>
<dbReference type="PROSITE" id="PS50949">
    <property type="entry name" value="HTH_GNTR"/>
    <property type="match status" value="1"/>
</dbReference>
<evidence type="ECO:0000313" key="9">
    <source>
        <dbReference type="Proteomes" id="UP000633601"/>
    </source>
</evidence>
<dbReference type="CDD" id="cd07377">
    <property type="entry name" value="WHTH_GntR"/>
    <property type="match status" value="1"/>
</dbReference>
<comment type="similarity">
    <text evidence="1">In the C-terminal section; belongs to the class-I pyridoxal-phosphate-dependent aminotransferase family.</text>
</comment>
<evidence type="ECO:0000256" key="4">
    <source>
        <dbReference type="ARBA" id="ARBA00023125"/>
    </source>
</evidence>
<keyword evidence="8" id="KW-0808">Transferase</keyword>
<evidence type="ECO:0000256" key="5">
    <source>
        <dbReference type="ARBA" id="ARBA00023163"/>
    </source>
</evidence>
<dbReference type="InterPro" id="IPR036390">
    <property type="entry name" value="WH_DNA-bd_sf"/>
</dbReference>
<keyword evidence="9" id="KW-1185">Reference proteome</keyword>